<sequence length="152" mass="16437">MQSSVAPKLLLLALPLLLIFGPVLQLQARELGGWFDTRSAARRRRLAIGVSVTKRRRRRRRRRCGRRPSEAQRAARREQAGRARAAGAEAWLQAATGARAMAGRRLISRCDREPEGGAAVARGEHAASLPPLGSGGGLVPGRPRSCYVVVAT</sequence>
<feature type="compositionally biased region" description="Basic and acidic residues" evidence="1">
    <location>
        <begin position="67"/>
        <end position="81"/>
    </location>
</feature>
<feature type="region of interest" description="Disordered" evidence="1">
    <location>
        <begin position="55"/>
        <end position="82"/>
    </location>
</feature>
<keyword evidence="2" id="KW-0732">Signal</keyword>
<evidence type="ECO:0000256" key="2">
    <source>
        <dbReference type="SAM" id="SignalP"/>
    </source>
</evidence>
<dbReference type="Proteomes" id="UP000807115">
    <property type="component" value="Chromosome 9"/>
</dbReference>
<evidence type="ECO:0000313" key="4">
    <source>
        <dbReference type="Proteomes" id="UP000807115"/>
    </source>
</evidence>
<dbReference type="EMBL" id="CM027688">
    <property type="protein sequence ID" value="KAG0519050.1"/>
    <property type="molecule type" value="Genomic_DNA"/>
</dbReference>
<evidence type="ECO:0000313" key="3">
    <source>
        <dbReference type="EMBL" id="KAG0519050.1"/>
    </source>
</evidence>
<name>A0A921QDF9_SORBI</name>
<reference evidence="3" key="2">
    <citation type="submission" date="2020-10" db="EMBL/GenBank/DDBJ databases">
        <authorList>
            <person name="Cooper E.A."/>
            <person name="Brenton Z.W."/>
            <person name="Flinn B.S."/>
            <person name="Jenkins J."/>
            <person name="Shu S."/>
            <person name="Flowers D."/>
            <person name="Luo F."/>
            <person name="Wang Y."/>
            <person name="Xia P."/>
            <person name="Barry K."/>
            <person name="Daum C."/>
            <person name="Lipzen A."/>
            <person name="Yoshinaga Y."/>
            <person name="Schmutz J."/>
            <person name="Saski C."/>
            <person name="Vermerris W."/>
            <person name="Kresovich S."/>
        </authorList>
    </citation>
    <scope>NUCLEOTIDE SEQUENCE</scope>
</reference>
<evidence type="ECO:0000256" key="1">
    <source>
        <dbReference type="SAM" id="MobiDB-lite"/>
    </source>
</evidence>
<reference evidence="3" key="1">
    <citation type="journal article" date="2019" name="BMC Genomics">
        <title>A new reference genome for Sorghum bicolor reveals high levels of sequence similarity between sweet and grain genotypes: implications for the genetics of sugar metabolism.</title>
        <authorList>
            <person name="Cooper E.A."/>
            <person name="Brenton Z.W."/>
            <person name="Flinn B.S."/>
            <person name="Jenkins J."/>
            <person name="Shu S."/>
            <person name="Flowers D."/>
            <person name="Luo F."/>
            <person name="Wang Y."/>
            <person name="Xia P."/>
            <person name="Barry K."/>
            <person name="Daum C."/>
            <person name="Lipzen A."/>
            <person name="Yoshinaga Y."/>
            <person name="Schmutz J."/>
            <person name="Saski C."/>
            <person name="Vermerris W."/>
            <person name="Kresovich S."/>
        </authorList>
    </citation>
    <scope>NUCLEOTIDE SEQUENCE</scope>
</reference>
<gene>
    <name evidence="3" type="ORF">BDA96_09G230500</name>
</gene>
<feature type="chain" id="PRO_5037058915" evidence="2">
    <location>
        <begin position="26"/>
        <end position="152"/>
    </location>
</feature>
<organism evidence="3 4">
    <name type="scientific">Sorghum bicolor</name>
    <name type="common">Sorghum</name>
    <name type="synonym">Sorghum vulgare</name>
    <dbReference type="NCBI Taxonomy" id="4558"/>
    <lineage>
        <taxon>Eukaryota</taxon>
        <taxon>Viridiplantae</taxon>
        <taxon>Streptophyta</taxon>
        <taxon>Embryophyta</taxon>
        <taxon>Tracheophyta</taxon>
        <taxon>Spermatophyta</taxon>
        <taxon>Magnoliopsida</taxon>
        <taxon>Liliopsida</taxon>
        <taxon>Poales</taxon>
        <taxon>Poaceae</taxon>
        <taxon>PACMAD clade</taxon>
        <taxon>Panicoideae</taxon>
        <taxon>Andropogonodae</taxon>
        <taxon>Andropogoneae</taxon>
        <taxon>Sorghinae</taxon>
        <taxon>Sorghum</taxon>
    </lineage>
</organism>
<comment type="caution">
    <text evidence="3">The sequence shown here is derived from an EMBL/GenBank/DDBJ whole genome shotgun (WGS) entry which is preliminary data.</text>
</comment>
<feature type="compositionally biased region" description="Basic residues" evidence="1">
    <location>
        <begin position="55"/>
        <end position="66"/>
    </location>
</feature>
<proteinExistence type="predicted"/>
<protein>
    <submittedName>
        <fullName evidence="3">Uncharacterized protein</fullName>
    </submittedName>
</protein>
<dbReference type="AlphaFoldDB" id="A0A921QDF9"/>
<feature type="signal peptide" evidence="2">
    <location>
        <begin position="1"/>
        <end position="25"/>
    </location>
</feature>
<accession>A0A921QDF9</accession>